<feature type="compositionally biased region" description="Polar residues" evidence="1">
    <location>
        <begin position="106"/>
        <end position="115"/>
    </location>
</feature>
<feature type="compositionally biased region" description="Polar residues" evidence="1">
    <location>
        <begin position="83"/>
        <end position="94"/>
    </location>
</feature>
<feature type="region of interest" description="Disordered" evidence="1">
    <location>
        <begin position="1"/>
        <end position="51"/>
    </location>
</feature>
<dbReference type="STRING" id="1230905.A0A1G4J913"/>
<sequence length="345" mass="38734">MNGRNDARLSEKNQSEQEFTPFNDLILISQNSTPSSHSPTSPELSSNPQAQWNPILRELSSLLLRREPDGARSVSFKQPIPDTKSQATTASSNFPEHLAALPGSPSIESNQLSDLSSHKSVKRQHPDQPTALKSHGHRKFRKAIASTELVITDQARSLREGSDLDRNLEESNVSVKLEELDNTPIYEQEGDIPHDPVSDLNRQQIAAIRSRVEITPSGPYMDDSNSSTAEQIDITPKKHQQSFLSFSRLRALVEKEVGEKNLKIPKTTINSLRQAHDGFLKNMVLQLQAVVGSEHIWLDKKNLIKIFSNYGILPRDADREALFELCSRFLSTEDLNRVEITLFGR</sequence>
<feature type="compositionally biased region" description="Low complexity" evidence="1">
    <location>
        <begin position="29"/>
        <end position="46"/>
    </location>
</feature>
<evidence type="ECO:0000256" key="1">
    <source>
        <dbReference type="SAM" id="MobiDB-lite"/>
    </source>
</evidence>
<gene>
    <name evidence="2" type="ORF">LAMI_0D01948G</name>
</gene>
<name>A0A1G4J913_9SACH</name>
<dbReference type="EMBL" id="LT598463">
    <property type="protein sequence ID" value="SCU86409.1"/>
    <property type="molecule type" value="Genomic_DNA"/>
</dbReference>
<protein>
    <submittedName>
        <fullName evidence="2">LAMI_0D01948g1_1</fullName>
    </submittedName>
</protein>
<feature type="region of interest" description="Disordered" evidence="1">
    <location>
        <begin position="70"/>
        <end position="138"/>
    </location>
</feature>
<keyword evidence="3" id="KW-1185">Reference proteome</keyword>
<dbReference type="AlphaFoldDB" id="A0A1G4J913"/>
<accession>A0A1G4J913</accession>
<organism evidence="2 3">
    <name type="scientific">Lachancea mirantina</name>
    <dbReference type="NCBI Taxonomy" id="1230905"/>
    <lineage>
        <taxon>Eukaryota</taxon>
        <taxon>Fungi</taxon>
        <taxon>Dikarya</taxon>
        <taxon>Ascomycota</taxon>
        <taxon>Saccharomycotina</taxon>
        <taxon>Saccharomycetes</taxon>
        <taxon>Saccharomycetales</taxon>
        <taxon>Saccharomycetaceae</taxon>
        <taxon>Lachancea</taxon>
    </lineage>
</organism>
<feature type="compositionally biased region" description="Basic and acidic residues" evidence="1">
    <location>
        <begin position="1"/>
        <end position="15"/>
    </location>
</feature>
<proteinExistence type="predicted"/>
<evidence type="ECO:0000313" key="3">
    <source>
        <dbReference type="Proteomes" id="UP000191024"/>
    </source>
</evidence>
<evidence type="ECO:0000313" key="2">
    <source>
        <dbReference type="EMBL" id="SCU86409.1"/>
    </source>
</evidence>
<dbReference type="Proteomes" id="UP000191024">
    <property type="component" value="Chromosome D"/>
</dbReference>
<dbReference type="OrthoDB" id="4063473at2759"/>
<reference evidence="2 3" key="1">
    <citation type="submission" date="2016-03" db="EMBL/GenBank/DDBJ databases">
        <authorList>
            <person name="Devillers H."/>
        </authorList>
    </citation>
    <scope>NUCLEOTIDE SEQUENCE [LARGE SCALE GENOMIC DNA]</scope>
    <source>
        <strain evidence="2">CBS 11717</strain>
    </source>
</reference>